<evidence type="ECO:0000313" key="3">
    <source>
        <dbReference type="Proteomes" id="UP000460626"/>
    </source>
</evidence>
<dbReference type="EMBL" id="WTYH01000001">
    <property type="protein sequence ID" value="MXO92659.1"/>
    <property type="molecule type" value="Genomic_DNA"/>
</dbReference>
<keyword evidence="3" id="KW-1185">Reference proteome</keyword>
<evidence type="ECO:0008006" key="4">
    <source>
        <dbReference type="Google" id="ProtNLM"/>
    </source>
</evidence>
<comment type="caution">
    <text evidence="2">The sequence shown here is derived from an EMBL/GenBank/DDBJ whole genome shotgun (WGS) entry which is preliminary data.</text>
</comment>
<sequence>MMRLIIGLCFAACYASPALADEIVDTRTVQIAVDGTISQRCAMGSIPNMDFGDLNRGGLSANARVAFDCNVPFTMNISGSGGALSHTTMPSGQGPYSGALPYALGISMPVRHPSVRTLTRTFDSRELRGGGSFSSNGGIATDGMTLSIQLAAPTGEAGLLAGNYVETITITVSPM</sequence>
<reference evidence="2 3" key="1">
    <citation type="submission" date="2019-12" db="EMBL/GenBank/DDBJ databases">
        <title>Genomic-based taxomic classification of the family Erythrobacteraceae.</title>
        <authorList>
            <person name="Xu L."/>
        </authorList>
    </citation>
    <scope>NUCLEOTIDE SEQUENCE [LARGE SCALE GENOMIC DNA]</scope>
    <source>
        <strain evidence="2 3">RC4-10-4</strain>
    </source>
</reference>
<name>A0A845A504_9SPHN</name>
<feature type="signal peptide" evidence="1">
    <location>
        <begin position="1"/>
        <end position="20"/>
    </location>
</feature>
<feature type="chain" id="PRO_5032762331" description="Spore coat protein U domain-containing protein" evidence="1">
    <location>
        <begin position="21"/>
        <end position="175"/>
    </location>
</feature>
<proteinExistence type="predicted"/>
<dbReference type="RefSeq" id="WP_131452014.1">
    <property type="nucleotide sequence ID" value="NZ_BMJK01000001.1"/>
</dbReference>
<gene>
    <name evidence="2" type="ORF">GRI62_03435</name>
</gene>
<evidence type="ECO:0000313" key="2">
    <source>
        <dbReference type="EMBL" id="MXO92659.1"/>
    </source>
</evidence>
<accession>A0A845A504</accession>
<protein>
    <recommendedName>
        <fullName evidence="4">Spore coat protein U domain-containing protein</fullName>
    </recommendedName>
</protein>
<dbReference type="Proteomes" id="UP000460626">
    <property type="component" value="Unassembled WGS sequence"/>
</dbReference>
<dbReference type="OrthoDB" id="7407360at2"/>
<keyword evidence="1" id="KW-0732">Signal</keyword>
<organism evidence="2 3">
    <name type="scientific">Aurantiacibacter arachoides</name>
    <dbReference type="NCBI Taxonomy" id="1850444"/>
    <lineage>
        <taxon>Bacteria</taxon>
        <taxon>Pseudomonadati</taxon>
        <taxon>Pseudomonadota</taxon>
        <taxon>Alphaproteobacteria</taxon>
        <taxon>Sphingomonadales</taxon>
        <taxon>Erythrobacteraceae</taxon>
        <taxon>Aurantiacibacter</taxon>
    </lineage>
</organism>
<dbReference type="AlphaFoldDB" id="A0A845A504"/>
<evidence type="ECO:0000256" key="1">
    <source>
        <dbReference type="SAM" id="SignalP"/>
    </source>
</evidence>